<accession>A0A392V2D8</accession>
<evidence type="ECO:0000313" key="1">
    <source>
        <dbReference type="EMBL" id="MCI82426.1"/>
    </source>
</evidence>
<proteinExistence type="predicted"/>
<keyword evidence="2" id="KW-1185">Reference proteome</keyword>
<dbReference type="AlphaFoldDB" id="A0A392V2D8"/>
<reference evidence="1 2" key="1">
    <citation type="journal article" date="2018" name="Front. Plant Sci.">
        <title>Red Clover (Trifolium pratense) and Zigzag Clover (T. medium) - A Picture of Genomic Similarities and Differences.</title>
        <authorList>
            <person name="Dluhosova J."/>
            <person name="Istvanek J."/>
            <person name="Nedelnik J."/>
            <person name="Repkova J."/>
        </authorList>
    </citation>
    <scope>NUCLEOTIDE SEQUENCE [LARGE SCALE GENOMIC DNA]</scope>
    <source>
        <strain evidence="2">cv. 10/8</strain>
        <tissue evidence="1">Leaf</tissue>
    </source>
</reference>
<protein>
    <submittedName>
        <fullName evidence="1">Uncharacterized protein</fullName>
    </submittedName>
</protein>
<comment type="caution">
    <text evidence="1">The sequence shown here is derived from an EMBL/GenBank/DDBJ whole genome shotgun (WGS) entry which is preliminary data.</text>
</comment>
<evidence type="ECO:0000313" key="2">
    <source>
        <dbReference type="Proteomes" id="UP000265520"/>
    </source>
</evidence>
<dbReference type="EMBL" id="LXQA011043144">
    <property type="protein sequence ID" value="MCI82426.1"/>
    <property type="molecule type" value="Genomic_DNA"/>
</dbReference>
<sequence>MLEQAEKALTRVNALGFTVMEENASIACVSNPHLERPEISEVHETTSGKGIDLKTRVAETTSLEER</sequence>
<dbReference type="Proteomes" id="UP000265520">
    <property type="component" value="Unassembled WGS sequence"/>
</dbReference>
<name>A0A392V2D8_9FABA</name>
<feature type="non-terminal residue" evidence="1">
    <location>
        <position position="66"/>
    </location>
</feature>
<organism evidence="1 2">
    <name type="scientific">Trifolium medium</name>
    <dbReference type="NCBI Taxonomy" id="97028"/>
    <lineage>
        <taxon>Eukaryota</taxon>
        <taxon>Viridiplantae</taxon>
        <taxon>Streptophyta</taxon>
        <taxon>Embryophyta</taxon>
        <taxon>Tracheophyta</taxon>
        <taxon>Spermatophyta</taxon>
        <taxon>Magnoliopsida</taxon>
        <taxon>eudicotyledons</taxon>
        <taxon>Gunneridae</taxon>
        <taxon>Pentapetalae</taxon>
        <taxon>rosids</taxon>
        <taxon>fabids</taxon>
        <taxon>Fabales</taxon>
        <taxon>Fabaceae</taxon>
        <taxon>Papilionoideae</taxon>
        <taxon>50 kb inversion clade</taxon>
        <taxon>NPAAA clade</taxon>
        <taxon>Hologalegina</taxon>
        <taxon>IRL clade</taxon>
        <taxon>Trifolieae</taxon>
        <taxon>Trifolium</taxon>
    </lineage>
</organism>